<dbReference type="Pfam" id="PF00300">
    <property type="entry name" value="His_Phos_1"/>
    <property type="match status" value="1"/>
</dbReference>
<keyword evidence="2" id="KW-1185">Reference proteome</keyword>
<dbReference type="OrthoDB" id="9810154at2"/>
<dbReference type="Proteomes" id="UP000321034">
    <property type="component" value="Unassembled WGS sequence"/>
</dbReference>
<dbReference type="EMBL" id="VRSV01000001">
    <property type="protein sequence ID" value="TXK12391.1"/>
    <property type="molecule type" value="Genomic_DNA"/>
</dbReference>
<organism evidence="1 2">
    <name type="scientific">Microbacterium hatanonis</name>
    <dbReference type="NCBI Taxonomy" id="404366"/>
    <lineage>
        <taxon>Bacteria</taxon>
        <taxon>Bacillati</taxon>
        <taxon>Actinomycetota</taxon>
        <taxon>Actinomycetes</taxon>
        <taxon>Micrococcales</taxon>
        <taxon>Microbacteriaceae</taxon>
        <taxon>Microbacterium</taxon>
    </lineage>
</organism>
<dbReference type="PANTHER" id="PTHR47623:SF1">
    <property type="entry name" value="OS09G0287300 PROTEIN"/>
    <property type="match status" value="1"/>
</dbReference>
<proteinExistence type="predicted"/>
<reference evidence="1 2" key="1">
    <citation type="submission" date="2019-08" db="EMBL/GenBank/DDBJ databases">
        <authorList>
            <person name="Dong K."/>
        </authorList>
    </citation>
    <scope>NUCLEOTIDE SEQUENCE [LARGE SCALE GENOMIC DNA]</scope>
    <source>
        <strain evidence="1 2">JCM14558</strain>
    </source>
</reference>
<dbReference type="InterPro" id="IPR029033">
    <property type="entry name" value="His_PPase_superfam"/>
</dbReference>
<dbReference type="RefSeq" id="WP_147893121.1">
    <property type="nucleotide sequence ID" value="NZ_BAAANR010000001.1"/>
</dbReference>
<dbReference type="InterPro" id="IPR013078">
    <property type="entry name" value="His_Pase_superF_clade-1"/>
</dbReference>
<accession>A0A5C8I2E7</accession>
<comment type="caution">
    <text evidence="1">The sequence shown here is derived from an EMBL/GenBank/DDBJ whole genome shotgun (WGS) entry which is preliminary data.</text>
</comment>
<gene>
    <name evidence="1" type="ORF">FVP77_02630</name>
</gene>
<evidence type="ECO:0000313" key="1">
    <source>
        <dbReference type="EMBL" id="TXK12391.1"/>
    </source>
</evidence>
<dbReference type="SUPFAM" id="SSF53254">
    <property type="entry name" value="Phosphoglycerate mutase-like"/>
    <property type="match status" value="1"/>
</dbReference>
<protein>
    <submittedName>
        <fullName evidence="1">Phosphohistidine phosphatase</fullName>
    </submittedName>
</protein>
<dbReference type="PANTHER" id="PTHR47623">
    <property type="entry name" value="OS09G0287300 PROTEIN"/>
    <property type="match status" value="1"/>
</dbReference>
<dbReference type="AlphaFoldDB" id="A0A5C8I2E7"/>
<name>A0A5C8I2E7_9MICO</name>
<dbReference type="Gene3D" id="3.40.50.1240">
    <property type="entry name" value="Phosphoglycerate mutase-like"/>
    <property type="match status" value="1"/>
</dbReference>
<sequence>MIQLAVVRHAKAEHGGFELVDHERRLSPQGLRDAAAAAARVLRSGVRSEVVLSSTAARATATAAAFAEAFGTTVVEDADLYAAPADRILAIARAHGAAELTVVSHDPGVSELVSELSGREVGMTTGAVGLFTWNDGDWNDVGIVPPDEFTLLTPG</sequence>
<evidence type="ECO:0000313" key="2">
    <source>
        <dbReference type="Proteomes" id="UP000321034"/>
    </source>
</evidence>